<evidence type="ECO:0000256" key="3">
    <source>
        <dbReference type="SAM" id="Phobius"/>
    </source>
</evidence>
<evidence type="ECO:0000256" key="2">
    <source>
        <dbReference type="SAM" id="MobiDB-lite"/>
    </source>
</evidence>
<dbReference type="CDD" id="cd12215">
    <property type="entry name" value="ChiC_BD"/>
    <property type="match status" value="2"/>
</dbReference>
<dbReference type="InterPro" id="IPR036573">
    <property type="entry name" value="CBM_sf_5/12"/>
</dbReference>
<dbReference type="CDD" id="cd06543">
    <property type="entry name" value="GH18_PF-ChiA-like"/>
    <property type="match status" value="1"/>
</dbReference>
<dbReference type="KEGG" id="mdb:OVN18_07950"/>
<sequence>MRAAATSILWRDGRRLSPWRLLVALVLASAVGFWGFISVQNWAGASTLENRSPWFAGYVDATATPVFAFEDVEETAARDIVLSFIVADPDEPCTPTWGTAYDLDEAAAELDLDRRLARVEQLGADLSISFGGLLNDELATVCTNPAELVRAYDQVIERYDVSTIDLDIEGENLTDAVAGQRRAEAIATLQERRRAAGDDLAVWLTLPVIPSGLTEDGTTFVQQMIETGVDVAGVNVMTMNYGEAREEGESMADASIRALQATHRQLGIIYELADIELGSATLWRKIGATPMLGQNDVVDEVFTTKDAEELNAWAVETGIGRMSVWSLNRDVQCGPNYVDLSRVSDACSGVPQGDVRFADLLAKGFTGRLDSVAGVVTTPEPRDPSDFIDDPETSPYPIWDEDNAYLAGSKVVWYRNVYEAKWWTRGELPDNPVLNEWEVPWTLIGPVLEGEKPQETPTLPEGAYPEWQGTAVYDKGQRILFDGTPYESKWWNQGDSPEAYAADPDSSPWSPVPLDEVEELAAEWEATGTIADRTSTEGAAESAAEEAD</sequence>
<accession>A0A9E8MKK9</accession>
<dbReference type="Gene3D" id="3.20.20.80">
    <property type="entry name" value="Glycosidases"/>
    <property type="match status" value="1"/>
</dbReference>
<evidence type="ECO:0000256" key="1">
    <source>
        <dbReference type="ARBA" id="ARBA00022801"/>
    </source>
</evidence>
<keyword evidence="6" id="KW-1185">Reference proteome</keyword>
<dbReference type="SMART" id="SM00495">
    <property type="entry name" value="ChtBD3"/>
    <property type="match status" value="2"/>
</dbReference>
<dbReference type="PANTHER" id="PTHR42976:SF1">
    <property type="entry name" value="GH18 DOMAIN-CONTAINING PROTEIN-RELATED"/>
    <property type="match status" value="1"/>
</dbReference>
<dbReference type="InterPro" id="IPR003610">
    <property type="entry name" value="CBM5/12"/>
</dbReference>
<dbReference type="GO" id="GO:0030246">
    <property type="term" value="F:carbohydrate binding"/>
    <property type="evidence" value="ECO:0007669"/>
    <property type="project" value="InterPro"/>
</dbReference>
<dbReference type="AlphaFoldDB" id="A0A9E8MKK9"/>
<evidence type="ECO:0000259" key="4">
    <source>
        <dbReference type="SMART" id="SM00495"/>
    </source>
</evidence>
<dbReference type="RefSeq" id="WP_267780173.1">
    <property type="nucleotide sequence ID" value="NZ_CP113089.1"/>
</dbReference>
<dbReference type="GO" id="GO:0004553">
    <property type="term" value="F:hydrolase activity, hydrolyzing O-glycosyl compounds"/>
    <property type="evidence" value="ECO:0007669"/>
    <property type="project" value="InterPro"/>
</dbReference>
<evidence type="ECO:0000313" key="6">
    <source>
        <dbReference type="Proteomes" id="UP001164706"/>
    </source>
</evidence>
<dbReference type="InterPro" id="IPR017853">
    <property type="entry name" value="GH"/>
</dbReference>
<dbReference type="EMBL" id="CP113089">
    <property type="protein sequence ID" value="WAB80506.1"/>
    <property type="molecule type" value="Genomic_DNA"/>
</dbReference>
<feature type="transmembrane region" description="Helical" evidence="3">
    <location>
        <begin position="21"/>
        <end position="43"/>
    </location>
</feature>
<keyword evidence="1" id="KW-0378">Hydrolase</keyword>
<dbReference type="GO" id="GO:0005975">
    <property type="term" value="P:carbohydrate metabolic process"/>
    <property type="evidence" value="ECO:0007669"/>
    <property type="project" value="InterPro"/>
</dbReference>
<reference evidence="5" key="1">
    <citation type="submission" date="2022-11" db="EMBL/GenBank/DDBJ databases">
        <title>Description of Microcella daejonensis nov. sp, isolated from riverside soil.</title>
        <authorList>
            <person name="Molina K.M."/>
            <person name="Kim S.B."/>
        </authorList>
    </citation>
    <scope>NUCLEOTIDE SEQUENCE</scope>
    <source>
        <strain evidence="5">MMS21-STM12</strain>
    </source>
</reference>
<dbReference type="SUPFAM" id="SSF51055">
    <property type="entry name" value="Carbohydrate binding domain"/>
    <property type="match status" value="2"/>
</dbReference>
<dbReference type="GO" id="GO:0005576">
    <property type="term" value="C:extracellular region"/>
    <property type="evidence" value="ECO:0007669"/>
    <property type="project" value="InterPro"/>
</dbReference>
<gene>
    <name evidence="5" type="ORF">OVN18_07950</name>
</gene>
<dbReference type="Proteomes" id="UP001164706">
    <property type="component" value="Chromosome"/>
</dbReference>
<organism evidence="5 6">
    <name type="scientific">Microcella daejeonensis</name>
    <dbReference type="NCBI Taxonomy" id="2994971"/>
    <lineage>
        <taxon>Bacteria</taxon>
        <taxon>Bacillati</taxon>
        <taxon>Actinomycetota</taxon>
        <taxon>Actinomycetes</taxon>
        <taxon>Micrococcales</taxon>
        <taxon>Microbacteriaceae</taxon>
        <taxon>Microcella</taxon>
    </lineage>
</organism>
<feature type="region of interest" description="Disordered" evidence="2">
    <location>
        <begin position="375"/>
        <end position="394"/>
    </location>
</feature>
<feature type="region of interest" description="Disordered" evidence="2">
    <location>
        <begin position="527"/>
        <end position="548"/>
    </location>
</feature>
<feature type="domain" description="Chitin-binding type-3" evidence="4">
    <location>
        <begin position="464"/>
        <end position="512"/>
    </location>
</feature>
<keyword evidence="3" id="KW-0472">Membrane</keyword>
<dbReference type="PANTHER" id="PTHR42976">
    <property type="entry name" value="BIFUNCTIONAL CHITINASE/LYSOZYME-RELATED"/>
    <property type="match status" value="1"/>
</dbReference>
<proteinExistence type="predicted"/>
<dbReference type="InterPro" id="IPR052750">
    <property type="entry name" value="GH18_Chitinase"/>
</dbReference>
<dbReference type="Gene3D" id="2.10.10.20">
    <property type="entry name" value="Carbohydrate-binding module superfamily 5/12"/>
    <property type="match status" value="2"/>
</dbReference>
<feature type="domain" description="Chitin-binding type-3" evidence="4">
    <location>
        <begin position="396"/>
        <end position="444"/>
    </location>
</feature>
<dbReference type="SUPFAM" id="SSF51445">
    <property type="entry name" value="(Trans)glycosidases"/>
    <property type="match status" value="1"/>
</dbReference>
<keyword evidence="3" id="KW-1133">Transmembrane helix</keyword>
<protein>
    <submittedName>
        <fullName evidence="5">Chitinase</fullName>
    </submittedName>
</protein>
<name>A0A9E8MKK9_9MICO</name>
<evidence type="ECO:0000313" key="5">
    <source>
        <dbReference type="EMBL" id="WAB80506.1"/>
    </source>
</evidence>
<keyword evidence="3" id="KW-0812">Transmembrane</keyword>